<dbReference type="Proteomes" id="UP000427373">
    <property type="component" value="Chromosome"/>
</dbReference>
<dbReference type="AlphaFoldDB" id="A0A650CJN4"/>
<dbReference type="Gene3D" id="1.10.10.10">
    <property type="entry name" value="Winged helix-like DNA-binding domain superfamily/Winged helix DNA-binding domain"/>
    <property type="match status" value="1"/>
</dbReference>
<dbReference type="NCBIfam" id="NF045910">
    <property type="entry name" value="Sul7s"/>
    <property type="match status" value="1"/>
</dbReference>
<gene>
    <name evidence="1" type="ORF">D1869_12730</name>
</gene>
<keyword evidence="2" id="KW-1185">Reference proteome</keyword>
<dbReference type="InterPro" id="IPR036390">
    <property type="entry name" value="WH_DNA-bd_sf"/>
</dbReference>
<dbReference type="OrthoDB" id="43313at2157"/>
<evidence type="ECO:0000313" key="2">
    <source>
        <dbReference type="Proteomes" id="UP000427373"/>
    </source>
</evidence>
<dbReference type="SUPFAM" id="SSF46785">
    <property type="entry name" value="Winged helix' DNA-binding domain"/>
    <property type="match status" value="1"/>
</dbReference>
<proteinExistence type="predicted"/>
<organism evidence="1 2">
    <name type="scientific">Sulfurisphaera ohwakuensis</name>
    <dbReference type="NCBI Taxonomy" id="69656"/>
    <lineage>
        <taxon>Archaea</taxon>
        <taxon>Thermoproteota</taxon>
        <taxon>Thermoprotei</taxon>
        <taxon>Sulfolobales</taxon>
        <taxon>Sulfolobaceae</taxon>
        <taxon>Sulfurisphaera</taxon>
    </lineage>
</organism>
<sequence length="65" mass="7749">MGMDSSKNEEIKNIVEKILKEREWITFSDLIKYVNFPASEVNSALVQLMRENKVIRKGRYFYYQG</sequence>
<evidence type="ECO:0000313" key="1">
    <source>
        <dbReference type="EMBL" id="QGR17948.1"/>
    </source>
</evidence>
<evidence type="ECO:0008006" key="3">
    <source>
        <dbReference type="Google" id="ProtNLM"/>
    </source>
</evidence>
<protein>
    <recommendedName>
        <fullName evidence="3">Transcriptional regulator</fullName>
    </recommendedName>
</protein>
<accession>A0A650CJN4</accession>
<dbReference type="KEGG" id="soh:D1869_12730"/>
<dbReference type="EMBL" id="CP045484">
    <property type="protein sequence ID" value="QGR17948.1"/>
    <property type="molecule type" value="Genomic_DNA"/>
</dbReference>
<dbReference type="InterPro" id="IPR036388">
    <property type="entry name" value="WH-like_DNA-bd_sf"/>
</dbReference>
<name>A0A650CJN4_SULOH</name>
<reference evidence="1 2" key="1">
    <citation type="submission" date="2019-10" db="EMBL/GenBank/DDBJ databases">
        <title>Genome Sequences from Six Type Strain Members of the Archaeal Family Sulfolobaceae: Acidianus ambivalens, Acidianus infernus, Metallosphaera prunae, Stygiolobus azoricus, Sulfolobus metallicus, and Sulfurisphaera ohwakuensis.</title>
        <authorList>
            <person name="Counts J.A."/>
            <person name="Kelly R.M."/>
        </authorList>
    </citation>
    <scope>NUCLEOTIDE SEQUENCE [LARGE SCALE GENOMIC DNA]</scope>
    <source>
        <strain evidence="1 2">TA-1</strain>
    </source>
</reference>